<dbReference type="InterPro" id="IPR036291">
    <property type="entry name" value="NAD(P)-bd_dom_sf"/>
</dbReference>
<comment type="caution">
    <text evidence="2">The sequence shown here is derived from an EMBL/GenBank/DDBJ whole genome shotgun (WGS) entry which is preliminary data.</text>
</comment>
<evidence type="ECO:0000313" key="2">
    <source>
        <dbReference type="EMBL" id="EPC02754.1"/>
    </source>
</evidence>
<sequence>MLGIQNAPFLITTGNPMSTIDIGLVGVGKIACDQHLPAIDSSPDFRLVATADPHSRLDGVDGYDSLAAMLNGVPGLQAVAICTPTHLRYSQARIALEHGKGVLLEKPPGATLSEVEDLISQADRQGCPLFAAWHSRFAPGVAAAREWLAEKAIHRVEIEWKEDVRVWHPGQAWIWEPGGMGVFDPGINALSIVTRILPRAFFLREASLQVPSNCQTPIAAELSFSDAQDTPIHAAFDFRQTGPQTWDIHVDTDDGRLSLTHGGSRLVIGRQVVLEAEEREYAGLYARFAELVRAGTSDVDVAPLRHVADAFLYGHREIVDAFVE</sequence>
<dbReference type="GO" id="GO:0000166">
    <property type="term" value="F:nucleotide binding"/>
    <property type="evidence" value="ECO:0007669"/>
    <property type="project" value="InterPro"/>
</dbReference>
<dbReference type="InterPro" id="IPR000683">
    <property type="entry name" value="Gfo/Idh/MocA-like_OxRdtase_N"/>
</dbReference>
<dbReference type="Proteomes" id="UP000014463">
    <property type="component" value="Unassembled WGS sequence"/>
</dbReference>
<organism evidence="2 3">
    <name type="scientific">Litchfieldella anticariensis (strain DSM 16096 / CECT 5854 / CIP 108499 / LMG 22089 / FP35)</name>
    <name type="common">Halomonas anticariensis</name>
    <dbReference type="NCBI Taxonomy" id="1121939"/>
    <lineage>
        <taxon>Bacteria</taxon>
        <taxon>Pseudomonadati</taxon>
        <taxon>Pseudomonadota</taxon>
        <taxon>Gammaproteobacteria</taxon>
        <taxon>Oceanospirillales</taxon>
        <taxon>Halomonadaceae</taxon>
        <taxon>Litchfieldella</taxon>
    </lineage>
</organism>
<keyword evidence="3" id="KW-1185">Reference proteome</keyword>
<dbReference type="STRING" id="1121939.L861_10435"/>
<dbReference type="PANTHER" id="PTHR43818:SF7">
    <property type="entry name" value="DEHYDROGENASE"/>
    <property type="match status" value="1"/>
</dbReference>
<protein>
    <recommendedName>
        <fullName evidence="1">Gfo/Idh/MocA-like oxidoreductase N-terminal domain-containing protein</fullName>
    </recommendedName>
</protein>
<accession>S2L4W1</accession>
<evidence type="ECO:0000259" key="1">
    <source>
        <dbReference type="Pfam" id="PF01408"/>
    </source>
</evidence>
<dbReference type="AlphaFoldDB" id="S2L4W1"/>
<dbReference type="InterPro" id="IPR050463">
    <property type="entry name" value="Gfo/Idh/MocA_oxidrdct_glycsds"/>
</dbReference>
<dbReference type="Gene3D" id="3.30.360.10">
    <property type="entry name" value="Dihydrodipicolinate Reductase, domain 2"/>
    <property type="match status" value="1"/>
</dbReference>
<dbReference type="EMBL" id="ASTJ01000024">
    <property type="protein sequence ID" value="EPC02754.1"/>
    <property type="molecule type" value="Genomic_DNA"/>
</dbReference>
<feature type="domain" description="Gfo/Idh/MocA-like oxidoreductase N-terminal" evidence="1">
    <location>
        <begin position="21"/>
        <end position="130"/>
    </location>
</feature>
<name>S2L4W1_LITA3</name>
<dbReference type="Gene3D" id="3.40.50.720">
    <property type="entry name" value="NAD(P)-binding Rossmann-like Domain"/>
    <property type="match status" value="1"/>
</dbReference>
<dbReference type="PATRIC" id="fig|1121939.11.peg.2184"/>
<gene>
    <name evidence="2" type="ORF">L861_10435</name>
</gene>
<dbReference type="PANTHER" id="PTHR43818">
    <property type="entry name" value="BCDNA.GH03377"/>
    <property type="match status" value="1"/>
</dbReference>
<proteinExistence type="predicted"/>
<dbReference type="eggNOG" id="COG0673">
    <property type="taxonomic scope" value="Bacteria"/>
</dbReference>
<evidence type="ECO:0000313" key="3">
    <source>
        <dbReference type="Proteomes" id="UP000014463"/>
    </source>
</evidence>
<dbReference type="SUPFAM" id="SSF51735">
    <property type="entry name" value="NAD(P)-binding Rossmann-fold domains"/>
    <property type="match status" value="1"/>
</dbReference>
<reference evidence="2 3" key="1">
    <citation type="journal article" date="2013" name="Genome Announc.">
        <title>Draft genome sequence of the moderately halophilic gammaproteobacterium Halomonas anticariensis FP35.</title>
        <authorList>
            <person name="Tahrioui A."/>
            <person name="Quesada E."/>
            <person name="Llamas I."/>
        </authorList>
    </citation>
    <scope>NUCLEOTIDE SEQUENCE [LARGE SCALE GENOMIC DNA]</scope>
    <source>
        <strain evidence="3">DSM 16096 / CECT 5854 / LMG 22089 / FP35</strain>
    </source>
</reference>
<dbReference type="Pfam" id="PF01408">
    <property type="entry name" value="GFO_IDH_MocA"/>
    <property type="match status" value="1"/>
</dbReference>